<organism evidence="6 7">
    <name type="scientific">Paenibacillus protaetiae</name>
    <dbReference type="NCBI Taxonomy" id="2509456"/>
    <lineage>
        <taxon>Bacteria</taxon>
        <taxon>Bacillati</taxon>
        <taxon>Bacillota</taxon>
        <taxon>Bacilli</taxon>
        <taxon>Bacillales</taxon>
        <taxon>Paenibacillaceae</taxon>
        <taxon>Paenibacillus</taxon>
    </lineage>
</organism>
<feature type="domain" description="Beta/gamma crystallin 'Greek key'" evidence="5">
    <location>
        <begin position="34"/>
        <end position="77"/>
    </location>
</feature>
<dbReference type="OrthoDB" id="787205at2"/>
<dbReference type="InterPro" id="IPR009291">
    <property type="entry name" value="Vps62"/>
</dbReference>
<dbReference type="PANTHER" id="PTHR48174">
    <property type="entry name" value="DUF946 FAMILY PROTEIN"/>
    <property type="match status" value="1"/>
</dbReference>
<dbReference type="AlphaFoldDB" id="A0A4P6EW84"/>
<accession>A0A4P6EW84</accession>
<feature type="signal peptide" evidence="4">
    <location>
        <begin position="1"/>
        <end position="24"/>
    </location>
</feature>
<comment type="similarity">
    <text evidence="1">Belongs to the beta/gamma-crystallin family.</text>
</comment>
<dbReference type="PANTHER" id="PTHR48174:SF5">
    <property type="entry name" value="VACUOLAR PROTEIN SORTING-ASSOCIATED PROTEIN 62"/>
    <property type="match status" value="1"/>
</dbReference>
<dbReference type="InterPro" id="IPR001064">
    <property type="entry name" value="Beta/gamma_crystallin"/>
</dbReference>
<dbReference type="Pfam" id="PF06101">
    <property type="entry name" value="Vps62"/>
    <property type="match status" value="1"/>
</dbReference>
<dbReference type="InterPro" id="IPR011024">
    <property type="entry name" value="G_crystallin-like"/>
</dbReference>
<evidence type="ECO:0000256" key="1">
    <source>
        <dbReference type="ARBA" id="ARBA00009646"/>
    </source>
</evidence>
<keyword evidence="7" id="KW-1185">Reference proteome</keyword>
<feature type="domain" description="Beta/gamma crystallin 'Greek key'" evidence="5">
    <location>
        <begin position="123"/>
        <end position="166"/>
    </location>
</feature>
<feature type="region of interest" description="Disordered" evidence="3">
    <location>
        <begin position="479"/>
        <end position="499"/>
    </location>
</feature>
<keyword evidence="2" id="KW-0677">Repeat</keyword>
<dbReference type="SUPFAM" id="SSF49695">
    <property type="entry name" value="gamma-Crystallin-like"/>
    <property type="match status" value="2"/>
</dbReference>
<proteinExistence type="inferred from homology"/>
<sequence>MKAVKKWISVTLLMSAAAASIVWQDKPVSAEGQAPVTIYKDGDYAGASQTLDVGFYNVDKLKAVVGNDAISSLKVAPGYRVTLYSDSNYGGWTKTFTADASWVDDMNDEASSLKVEQIGASHAPVTVYSNAPYGGFEQEFGVGDHNVEELKAGVGNDQISSLRVAPGYKVTLYQDYNFSGGSKVFTSDAMYVDDFNDDVSSLRVEAISPLDATGVAVPDNAYSDASKRQLLQNFAPKIWFAQGESYFPSSVEFTFPYVDRYLNPNSGKYEFKTKTTLDPLTLKLPYFTGDLAHAPIYAFWVEKEYNNVDLVYFQFTPYDLGKNVLGTEVGDHVGDWERITVRLAKFADNGVNYVKPVQVYYGAHSFGTTYRWDEVDKVNGTHPVVYSAQGSHGMWKDPGNHVYQELVIDQLTDVTNQGTAWDTWNNVQAFQYYPNEATGNGLGNAWPTWLDKDYTNPDGGAVYHFGNPQVGTFFGQPLFAEGPTGPQEKTALTSDVLLD</sequence>
<keyword evidence="4" id="KW-0732">Signal</keyword>
<gene>
    <name evidence="6" type="ORF">ET464_13625</name>
</gene>
<dbReference type="Proteomes" id="UP000293568">
    <property type="component" value="Chromosome"/>
</dbReference>
<evidence type="ECO:0000259" key="5">
    <source>
        <dbReference type="PROSITE" id="PS50915"/>
    </source>
</evidence>
<feature type="domain" description="Beta/gamma crystallin 'Greek key'" evidence="5">
    <location>
        <begin position="168"/>
        <end position="206"/>
    </location>
</feature>
<feature type="chain" id="PRO_5038852305" evidence="4">
    <location>
        <begin position="25"/>
        <end position="499"/>
    </location>
</feature>
<name>A0A4P6EW84_9BACL</name>
<evidence type="ECO:0000256" key="3">
    <source>
        <dbReference type="SAM" id="MobiDB-lite"/>
    </source>
</evidence>
<evidence type="ECO:0000313" key="7">
    <source>
        <dbReference type="Proteomes" id="UP000293568"/>
    </source>
</evidence>
<dbReference type="PROSITE" id="PS50915">
    <property type="entry name" value="CRYSTALLIN_BETA_GAMMA"/>
    <property type="match status" value="3"/>
</dbReference>
<reference evidence="6 7" key="1">
    <citation type="submission" date="2019-01" db="EMBL/GenBank/DDBJ databases">
        <title>Genome sequencing of strain FW100M-2.</title>
        <authorList>
            <person name="Heo J."/>
            <person name="Kim S.-J."/>
            <person name="Kim J.-S."/>
            <person name="Hong S.-B."/>
            <person name="Kwon S.-W."/>
        </authorList>
    </citation>
    <scope>NUCLEOTIDE SEQUENCE [LARGE SCALE GENOMIC DNA]</scope>
    <source>
        <strain evidence="6 7">FW100M-2</strain>
    </source>
</reference>
<evidence type="ECO:0000256" key="4">
    <source>
        <dbReference type="SAM" id="SignalP"/>
    </source>
</evidence>
<dbReference type="SMART" id="SM00247">
    <property type="entry name" value="XTALbg"/>
    <property type="match status" value="2"/>
</dbReference>
<evidence type="ECO:0000256" key="2">
    <source>
        <dbReference type="ARBA" id="ARBA00022737"/>
    </source>
</evidence>
<dbReference type="KEGG" id="pprt:ET464_13625"/>
<dbReference type="Gene3D" id="2.60.20.10">
    <property type="entry name" value="Crystallins"/>
    <property type="match status" value="2"/>
</dbReference>
<evidence type="ECO:0000313" key="6">
    <source>
        <dbReference type="EMBL" id="QAY67284.1"/>
    </source>
</evidence>
<protein>
    <submittedName>
        <fullName evidence="6">DUF946 domain-containing protein</fullName>
    </submittedName>
</protein>
<dbReference type="EMBL" id="CP035492">
    <property type="protein sequence ID" value="QAY67284.1"/>
    <property type="molecule type" value="Genomic_DNA"/>
</dbReference>
<dbReference type="RefSeq" id="WP_129441743.1">
    <property type="nucleotide sequence ID" value="NZ_CP035492.1"/>
</dbReference>